<dbReference type="Gene3D" id="3.50.80.10">
    <property type="entry name" value="D-tyrosyl-tRNA(Tyr) deacylase"/>
    <property type="match status" value="1"/>
</dbReference>
<comment type="catalytic activity">
    <reaction evidence="3">
        <text>a D-aminoacyl-tRNA + H2O = a tRNA + a D-alpha-amino acid + H(+)</text>
        <dbReference type="Rhea" id="RHEA:13953"/>
        <dbReference type="Rhea" id="RHEA-COMP:10123"/>
        <dbReference type="Rhea" id="RHEA-COMP:10124"/>
        <dbReference type="ChEBI" id="CHEBI:15377"/>
        <dbReference type="ChEBI" id="CHEBI:15378"/>
        <dbReference type="ChEBI" id="CHEBI:59871"/>
        <dbReference type="ChEBI" id="CHEBI:78442"/>
        <dbReference type="ChEBI" id="CHEBI:79333"/>
        <dbReference type="EC" id="3.1.1.96"/>
    </reaction>
</comment>
<evidence type="ECO:0000313" key="4">
    <source>
        <dbReference type="EMBL" id="MFC4718907.1"/>
    </source>
</evidence>
<dbReference type="RefSeq" id="WP_204654821.1">
    <property type="nucleotide sequence ID" value="NZ_JAFBFD010000040.1"/>
</dbReference>
<organism evidence="4 5">
    <name type="scientific">Enterococcus lemanii</name>
    <dbReference type="NCBI Taxonomy" id="1159752"/>
    <lineage>
        <taxon>Bacteria</taxon>
        <taxon>Bacillati</taxon>
        <taxon>Bacillota</taxon>
        <taxon>Bacilli</taxon>
        <taxon>Lactobacillales</taxon>
        <taxon>Enterococcaceae</taxon>
        <taxon>Enterococcus</taxon>
    </lineage>
</organism>
<keyword evidence="3 4" id="KW-0378">Hydrolase</keyword>
<evidence type="ECO:0000256" key="2">
    <source>
        <dbReference type="ARBA" id="ARBA00022555"/>
    </source>
</evidence>
<dbReference type="Proteomes" id="UP001595969">
    <property type="component" value="Unassembled WGS sequence"/>
</dbReference>
<dbReference type="CDD" id="cd00563">
    <property type="entry name" value="Dtyr_deacylase"/>
    <property type="match status" value="1"/>
</dbReference>
<comment type="similarity">
    <text evidence="1 3">Belongs to the DTD family.</text>
</comment>
<keyword evidence="3" id="KW-0694">RNA-binding</keyword>
<feature type="short sequence motif" description="Gly-cisPro motif, important for rejection of L-amino acids" evidence="3">
    <location>
        <begin position="137"/>
        <end position="138"/>
    </location>
</feature>
<accession>A0ABV9MSD0</accession>
<comment type="subunit">
    <text evidence="3">Homodimer.</text>
</comment>
<dbReference type="HAMAP" id="MF_00518">
    <property type="entry name" value="Deacylase_Dtd"/>
    <property type="match status" value="1"/>
</dbReference>
<evidence type="ECO:0000313" key="5">
    <source>
        <dbReference type="Proteomes" id="UP001595969"/>
    </source>
</evidence>
<keyword evidence="2 3" id="KW-0820">tRNA-binding</keyword>
<dbReference type="InterPro" id="IPR023509">
    <property type="entry name" value="DTD-like_sf"/>
</dbReference>
<dbReference type="PANTHER" id="PTHR10472">
    <property type="entry name" value="D-TYROSYL-TRNA TYR DEACYLASE"/>
    <property type="match status" value="1"/>
</dbReference>
<comment type="domain">
    <text evidence="3">A Gly-cisPro motif from one monomer fits into the active site of the other monomer to allow specific chiral rejection of L-amino acids.</text>
</comment>
<comment type="subcellular location">
    <subcellularLocation>
        <location evidence="3">Cytoplasm</location>
    </subcellularLocation>
</comment>
<evidence type="ECO:0000256" key="1">
    <source>
        <dbReference type="ARBA" id="ARBA00009673"/>
    </source>
</evidence>
<dbReference type="PANTHER" id="PTHR10472:SF5">
    <property type="entry name" value="D-AMINOACYL-TRNA DEACYLASE 1"/>
    <property type="match status" value="1"/>
</dbReference>
<dbReference type="SUPFAM" id="SSF69500">
    <property type="entry name" value="DTD-like"/>
    <property type="match status" value="1"/>
</dbReference>
<dbReference type="EMBL" id="JBHSGS010000020">
    <property type="protein sequence ID" value="MFC4718907.1"/>
    <property type="molecule type" value="Genomic_DNA"/>
</dbReference>
<sequence length="148" mass="16129">MKAVIQRVTSASVAVENQTIGAIGPGLLILLGIHEEDTEAEVDYLVRKITKLRIFEDEQGKMNLDLAAIAGEILSVSQFTLYADTKKGNRPSYAKAARPEVATDLYALFNQKLREANITVATGEFGAHMQIALVNDGPVTIVIDTREK</sequence>
<keyword evidence="3" id="KW-0963">Cytoplasm</keyword>
<dbReference type="EC" id="3.1.1.96" evidence="3"/>
<reference evidence="5" key="1">
    <citation type="journal article" date="2019" name="Int. J. Syst. Evol. Microbiol.">
        <title>The Global Catalogue of Microorganisms (GCM) 10K type strain sequencing project: providing services to taxonomists for standard genome sequencing and annotation.</title>
        <authorList>
            <consortium name="The Broad Institute Genomics Platform"/>
            <consortium name="The Broad Institute Genome Sequencing Center for Infectious Disease"/>
            <person name="Wu L."/>
            <person name="Ma J."/>
        </authorList>
    </citation>
    <scope>NUCLEOTIDE SEQUENCE [LARGE SCALE GENOMIC DNA]</scope>
    <source>
        <strain evidence="5">CGMCC 1.19032</strain>
    </source>
</reference>
<evidence type="ECO:0000256" key="3">
    <source>
        <dbReference type="HAMAP-Rule" id="MF_00518"/>
    </source>
</evidence>
<keyword evidence="5" id="KW-1185">Reference proteome</keyword>
<comment type="caution">
    <text evidence="4">The sequence shown here is derived from an EMBL/GenBank/DDBJ whole genome shotgun (WGS) entry which is preliminary data.</text>
</comment>
<gene>
    <name evidence="3 4" type="primary">dtd</name>
    <name evidence="4" type="ORF">ACFO5I_04010</name>
</gene>
<name>A0ABV9MSD0_9ENTE</name>
<dbReference type="NCBIfam" id="TIGR00256">
    <property type="entry name" value="D-aminoacyl-tRNA deacylase"/>
    <property type="match status" value="1"/>
</dbReference>
<proteinExistence type="inferred from homology"/>
<comment type="function">
    <text evidence="3">An aminoacyl-tRNA editing enzyme that deacylates mischarged D-aminoacyl-tRNAs. Also deacylates mischarged glycyl-tRNA(Ala), protecting cells against glycine mischarging by AlaRS. Acts via tRNA-based rather than protein-based catalysis; rejects L-amino acids rather than detecting D-amino acids in the active site. By recycling D-aminoacyl-tRNA to D-amino acids and free tRNA molecules, this enzyme counteracts the toxicity associated with the formation of D-aminoacyl-tRNA entities in vivo and helps enforce protein L-homochirality.</text>
</comment>
<protein>
    <recommendedName>
        <fullName evidence="3">D-aminoacyl-tRNA deacylase</fullName>
        <shortName evidence="3">DTD</shortName>
        <ecNumber evidence="3">3.1.1.96</ecNumber>
    </recommendedName>
    <alternativeName>
        <fullName evidence="3">Gly-tRNA(Ala) deacylase</fullName>
        <ecNumber evidence="3">3.1.1.-</ecNumber>
    </alternativeName>
</protein>
<dbReference type="GO" id="GO:0051499">
    <property type="term" value="F:D-aminoacyl-tRNA deacylase activity"/>
    <property type="evidence" value="ECO:0007669"/>
    <property type="project" value="UniProtKB-EC"/>
</dbReference>
<dbReference type="EC" id="3.1.1.-" evidence="3"/>
<comment type="catalytic activity">
    <reaction evidence="3">
        <text>glycyl-tRNA(Ala) + H2O = tRNA(Ala) + glycine + H(+)</text>
        <dbReference type="Rhea" id="RHEA:53744"/>
        <dbReference type="Rhea" id="RHEA-COMP:9657"/>
        <dbReference type="Rhea" id="RHEA-COMP:13640"/>
        <dbReference type="ChEBI" id="CHEBI:15377"/>
        <dbReference type="ChEBI" id="CHEBI:15378"/>
        <dbReference type="ChEBI" id="CHEBI:57305"/>
        <dbReference type="ChEBI" id="CHEBI:78442"/>
        <dbReference type="ChEBI" id="CHEBI:78522"/>
    </reaction>
</comment>
<dbReference type="Pfam" id="PF02580">
    <property type="entry name" value="Tyr_Deacylase"/>
    <property type="match status" value="1"/>
</dbReference>
<dbReference type="InterPro" id="IPR003732">
    <property type="entry name" value="Daa-tRNA_deacyls_DTD"/>
</dbReference>